<feature type="binding site" evidence="1">
    <location>
        <position position="144"/>
    </location>
    <ligand>
        <name>Mn(2+)</name>
        <dbReference type="ChEBI" id="CHEBI:29035"/>
        <label>2</label>
    </ligand>
</feature>
<feature type="binding site" evidence="1">
    <location>
        <position position="367"/>
    </location>
    <ligand>
        <name>Mn(2+)</name>
        <dbReference type="ChEBI" id="CHEBI:29035"/>
        <label>2</label>
    </ligand>
</feature>
<dbReference type="SUPFAM" id="SSF53187">
    <property type="entry name" value="Zn-dependent exopeptidases"/>
    <property type="match status" value="1"/>
</dbReference>
<sequence>MASTSDRATIDAVASDLDDELIALRRDIHRWPELAGGERRTAALVAERLRAAGLTVSTGVGGHGVVAAVDGVADGPTIAYRADLDAVAGDEEFDSEFASQVPGAAHLCGHDIHTTVGVGIAQVLAKVRHRLQGRVVFIFQPAEETLEGAQAMLADGVLARAEPHEIYALHCAPLPVGTFAVMPGSGQPGLDRCHIALAGPHAEAEGARLRAEIEAWATVAYPRTPEESQQLFTDLQTPDGPLARFVFVHSDLTTDDQQAELRVNLRAWPDDRYPQLRADLRRLVAPVAGARIDFPECPFPAMVCSPELSEAAATYLRDTFGSAAVVVLHAAFPFNGEDFGLFLQHVPGAMILLGGAEPATGHNGAPHTPDFAADERAIGVGVRAIAGLLSNRLAVLPASGAIPG</sequence>
<protein>
    <submittedName>
        <fullName evidence="2">M20/M25/M40 family metallo-hydrolase</fullName>
    </submittedName>
</protein>
<dbReference type="KEGG" id="nhy:JQS43_10800"/>
<keyword evidence="3" id="KW-1185">Reference proteome</keyword>
<dbReference type="InterPro" id="IPR002933">
    <property type="entry name" value="Peptidase_M20"/>
</dbReference>
<name>A0A895YPQ5_9ACTN</name>
<reference evidence="2" key="1">
    <citation type="submission" date="2021-02" db="EMBL/GenBank/DDBJ databases">
        <title>Natrosporangium hydrolyticum gen. nov., sp. nov, a haloalkaliphilic actinobacterium from a soda solonchak soil.</title>
        <authorList>
            <person name="Sorokin D.Y."/>
            <person name="Khijniak T.V."/>
            <person name="Zakharycheva A.P."/>
            <person name="Boueva O.V."/>
            <person name="Ariskina E.V."/>
            <person name="Hahnke R.L."/>
            <person name="Bunk B."/>
            <person name="Sproer C."/>
            <person name="Schumann P."/>
            <person name="Evtushenko L.I."/>
            <person name="Kublanov I.V."/>
        </authorList>
    </citation>
    <scope>NUCLEOTIDE SEQUENCE</scope>
    <source>
        <strain evidence="2">DSM 106523</strain>
    </source>
</reference>
<dbReference type="PANTHER" id="PTHR11014">
    <property type="entry name" value="PEPTIDASE M20 FAMILY MEMBER"/>
    <property type="match status" value="1"/>
</dbReference>
<dbReference type="AlphaFoldDB" id="A0A895YPQ5"/>
<dbReference type="Gene3D" id="3.30.70.360">
    <property type="match status" value="1"/>
</dbReference>
<dbReference type="Pfam" id="PF01546">
    <property type="entry name" value="Peptidase_M20"/>
    <property type="match status" value="1"/>
</dbReference>
<dbReference type="PIRSF" id="PIRSF005962">
    <property type="entry name" value="Pept_M20D_amidohydro"/>
    <property type="match status" value="1"/>
</dbReference>
<comment type="cofactor">
    <cofactor evidence="1">
        <name>Mn(2+)</name>
        <dbReference type="ChEBI" id="CHEBI:29035"/>
    </cofactor>
    <text evidence="1">The Mn(2+) ion enhances activity.</text>
</comment>
<evidence type="ECO:0000313" key="2">
    <source>
        <dbReference type="EMBL" id="QSB16716.1"/>
    </source>
</evidence>
<accession>A0A895YPQ5</accession>
<dbReference type="PANTHER" id="PTHR11014:SF63">
    <property type="entry name" value="METALLOPEPTIDASE, PUTATIVE (AFU_ORTHOLOGUE AFUA_6G09600)-RELATED"/>
    <property type="match status" value="1"/>
</dbReference>
<dbReference type="GO" id="GO:0046872">
    <property type="term" value="F:metal ion binding"/>
    <property type="evidence" value="ECO:0007669"/>
    <property type="project" value="UniProtKB-KW"/>
</dbReference>
<dbReference type="GO" id="GO:0016787">
    <property type="term" value="F:hydrolase activity"/>
    <property type="evidence" value="ECO:0007669"/>
    <property type="project" value="InterPro"/>
</dbReference>
<feature type="binding site" evidence="1">
    <location>
        <position position="110"/>
    </location>
    <ligand>
        <name>Mn(2+)</name>
        <dbReference type="ChEBI" id="CHEBI:29035"/>
        <label>2</label>
    </ligand>
</feature>
<dbReference type="Proteomes" id="UP000662857">
    <property type="component" value="Chromosome"/>
</dbReference>
<dbReference type="EMBL" id="CP070499">
    <property type="protein sequence ID" value="QSB16716.1"/>
    <property type="molecule type" value="Genomic_DNA"/>
</dbReference>
<dbReference type="InterPro" id="IPR017439">
    <property type="entry name" value="Amidohydrolase"/>
</dbReference>
<evidence type="ECO:0000313" key="3">
    <source>
        <dbReference type="Proteomes" id="UP000662857"/>
    </source>
</evidence>
<feature type="binding site" evidence="1">
    <location>
        <position position="108"/>
    </location>
    <ligand>
        <name>Mn(2+)</name>
        <dbReference type="ChEBI" id="CHEBI:29035"/>
        <label>2</label>
    </ligand>
</feature>
<evidence type="ECO:0000256" key="1">
    <source>
        <dbReference type="PIRSR" id="PIRSR005962-1"/>
    </source>
</evidence>
<gene>
    <name evidence="2" type="ORF">JQS43_10800</name>
</gene>
<proteinExistence type="predicted"/>
<keyword evidence="1" id="KW-0479">Metal-binding</keyword>
<dbReference type="RefSeq" id="WP_239678950.1">
    <property type="nucleotide sequence ID" value="NZ_CP070499.1"/>
</dbReference>
<dbReference type="Gene3D" id="3.40.630.10">
    <property type="entry name" value="Zn peptidases"/>
    <property type="match status" value="1"/>
</dbReference>
<keyword evidence="1" id="KW-0464">Manganese</keyword>
<organism evidence="2 3">
    <name type="scientific">Natronosporangium hydrolyticum</name>
    <dbReference type="NCBI Taxonomy" id="2811111"/>
    <lineage>
        <taxon>Bacteria</taxon>
        <taxon>Bacillati</taxon>
        <taxon>Actinomycetota</taxon>
        <taxon>Actinomycetes</taxon>
        <taxon>Micromonosporales</taxon>
        <taxon>Micromonosporaceae</taxon>
        <taxon>Natronosporangium</taxon>
    </lineage>
</organism>
<feature type="binding site" evidence="1">
    <location>
        <position position="170"/>
    </location>
    <ligand>
        <name>Mn(2+)</name>
        <dbReference type="ChEBI" id="CHEBI:29035"/>
        <label>2</label>
    </ligand>
</feature>